<gene>
    <name evidence="2" type="ORF">JMJ35_009249</name>
</gene>
<dbReference type="Proteomes" id="UP001166286">
    <property type="component" value="Unassembled WGS sequence"/>
</dbReference>
<evidence type="ECO:0000313" key="2">
    <source>
        <dbReference type="EMBL" id="KAK0508165.1"/>
    </source>
</evidence>
<reference evidence="2" key="1">
    <citation type="submission" date="2023-03" db="EMBL/GenBank/DDBJ databases">
        <title>Complete genome of Cladonia borealis.</title>
        <authorList>
            <person name="Park H."/>
        </authorList>
    </citation>
    <scope>NUCLEOTIDE SEQUENCE</scope>
    <source>
        <strain evidence="2">ANT050790</strain>
    </source>
</reference>
<feature type="region of interest" description="Disordered" evidence="1">
    <location>
        <begin position="286"/>
        <end position="312"/>
    </location>
</feature>
<dbReference type="SUPFAM" id="SSF53335">
    <property type="entry name" value="S-adenosyl-L-methionine-dependent methyltransferases"/>
    <property type="match status" value="1"/>
</dbReference>
<organism evidence="2 3">
    <name type="scientific">Cladonia borealis</name>
    <dbReference type="NCBI Taxonomy" id="184061"/>
    <lineage>
        <taxon>Eukaryota</taxon>
        <taxon>Fungi</taxon>
        <taxon>Dikarya</taxon>
        <taxon>Ascomycota</taxon>
        <taxon>Pezizomycotina</taxon>
        <taxon>Lecanoromycetes</taxon>
        <taxon>OSLEUM clade</taxon>
        <taxon>Lecanoromycetidae</taxon>
        <taxon>Lecanorales</taxon>
        <taxon>Lecanorineae</taxon>
        <taxon>Cladoniaceae</taxon>
        <taxon>Cladonia</taxon>
    </lineage>
</organism>
<evidence type="ECO:0000256" key="1">
    <source>
        <dbReference type="SAM" id="MobiDB-lite"/>
    </source>
</evidence>
<dbReference type="InterPro" id="IPR029063">
    <property type="entry name" value="SAM-dependent_MTases_sf"/>
</dbReference>
<keyword evidence="3" id="KW-1185">Reference proteome</keyword>
<name>A0AA39QS49_9LECA</name>
<sequence>MAYPTPPHTPTHYALKPAARAYASTARLNLQHYLWKDQTGYLIHPSIPLSNPNLKIADIGTGTGIWLIDLAKTLPPTVQLDGFDIDIANCPPQEWLPSNIHIHQLDILGQVPEHLVGVYDVIQLRLFQVVVKDNDPVPLLQNVLKMLKPGGHLQWGEYDMTTNRTLLADPALSASTLDAVPAFTQSLKSRESRVGQQSWIPTLPTLFAHHSLTSITQSRHTPTLSSLPFDLDVFLLTYEELSYKTLDGMEGGLGEKMRELIEKASQEASKGVAWAMERVVVVGRKGGDDKGVESGAEGADVIRGGNGKETGGIVESKAEEKCGKKRKRDVWIKVWKRLGFGTRG</sequence>
<evidence type="ECO:0000313" key="3">
    <source>
        <dbReference type="Proteomes" id="UP001166286"/>
    </source>
</evidence>
<evidence type="ECO:0008006" key="4">
    <source>
        <dbReference type="Google" id="ProtNLM"/>
    </source>
</evidence>
<accession>A0AA39QS49</accession>
<dbReference type="Gene3D" id="3.40.50.150">
    <property type="entry name" value="Vaccinia Virus protein VP39"/>
    <property type="match status" value="1"/>
</dbReference>
<comment type="caution">
    <text evidence="2">The sequence shown here is derived from an EMBL/GenBank/DDBJ whole genome shotgun (WGS) entry which is preliminary data.</text>
</comment>
<dbReference type="CDD" id="cd02440">
    <property type="entry name" value="AdoMet_MTases"/>
    <property type="match status" value="1"/>
</dbReference>
<proteinExistence type="predicted"/>
<dbReference type="AlphaFoldDB" id="A0AA39QS49"/>
<protein>
    <recommendedName>
        <fullName evidence="4">Methyltransferase domain-containing protein</fullName>
    </recommendedName>
</protein>
<dbReference type="EMBL" id="JAFEKC020000021">
    <property type="protein sequence ID" value="KAK0508165.1"/>
    <property type="molecule type" value="Genomic_DNA"/>
</dbReference>